<feature type="domain" description="EGF-like" evidence="1">
    <location>
        <begin position="329"/>
        <end position="360"/>
    </location>
</feature>
<feature type="domain" description="EGF-like" evidence="1">
    <location>
        <begin position="259"/>
        <end position="289"/>
    </location>
</feature>
<evidence type="ECO:0000313" key="2">
    <source>
        <dbReference type="EMBL" id="KAH3741127.1"/>
    </source>
</evidence>
<feature type="domain" description="EGF-like" evidence="1">
    <location>
        <begin position="144"/>
        <end position="171"/>
    </location>
</feature>
<gene>
    <name evidence="2" type="ORF">DPMN_047846</name>
</gene>
<dbReference type="AlphaFoldDB" id="A0A9D4I298"/>
<proteinExistence type="predicted"/>
<protein>
    <recommendedName>
        <fullName evidence="1">EGF-like domain-containing protein</fullName>
    </recommendedName>
</protein>
<dbReference type="Proteomes" id="UP000828390">
    <property type="component" value="Unassembled WGS sequence"/>
</dbReference>
<reference evidence="2" key="2">
    <citation type="submission" date="2020-11" db="EMBL/GenBank/DDBJ databases">
        <authorList>
            <person name="McCartney M.A."/>
            <person name="Auch B."/>
            <person name="Kono T."/>
            <person name="Mallez S."/>
            <person name="Becker A."/>
            <person name="Gohl D.M."/>
            <person name="Silverstein K.A.T."/>
            <person name="Koren S."/>
            <person name="Bechman K.B."/>
            <person name="Herman A."/>
            <person name="Abrahante J.E."/>
            <person name="Garbe J."/>
        </authorList>
    </citation>
    <scope>NUCLEOTIDE SEQUENCE</scope>
    <source>
        <strain evidence="2">Duluth1</strain>
        <tissue evidence="2">Whole animal</tissue>
    </source>
</reference>
<dbReference type="SMART" id="SM00181">
    <property type="entry name" value="EGF"/>
    <property type="match status" value="10"/>
</dbReference>
<dbReference type="InterPro" id="IPR000742">
    <property type="entry name" value="EGF"/>
</dbReference>
<evidence type="ECO:0000259" key="1">
    <source>
        <dbReference type="SMART" id="SM00181"/>
    </source>
</evidence>
<feature type="domain" description="EGF-like" evidence="1">
    <location>
        <begin position="86"/>
        <end position="113"/>
    </location>
</feature>
<feature type="domain" description="EGF-like" evidence="1">
    <location>
        <begin position="13"/>
        <end position="41"/>
    </location>
</feature>
<feature type="domain" description="EGF-like" evidence="1">
    <location>
        <begin position="202"/>
        <end position="231"/>
    </location>
</feature>
<reference evidence="2" key="1">
    <citation type="journal article" date="2019" name="bioRxiv">
        <title>The Genome of the Zebra Mussel, Dreissena polymorpha: A Resource for Invasive Species Research.</title>
        <authorList>
            <person name="McCartney M.A."/>
            <person name="Auch B."/>
            <person name="Kono T."/>
            <person name="Mallez S."/>
            <person name="Zhang Y."/>
            <person name="Obille A."/>
            <person name="Becker A."/>
            <person name="Abrahante J.E."/>
            <person name="Garbe J."/>
            <person name="Badalamenti J.P."/>
            <person name="Herman A."/>
            <person name="Mangelson H."/>
            <person name="Liachko I."/>
            <person name="Sullivan S."/>
            <person name="Sone E.D."/>
            <person name="Koren S."/>
            <person name="Silverstein K.A.T."/>
            <person name="Beckman K.B."/>
            <person name="Gohl D.M."/>
        </authorList>
    </citation>
    <scope>NUCLEOTIDE SEQUENCE</scope>
    <source>
        <strain evidence="2">Duluth1</strain>
        <tissue evidence="2">Whole animal</tissue>
    </source>
</reference>
<feature type="domain" description="EGF-like" evidence="1">
    <location>
        <begin position="173"/>
        <end position="200"/>
    </location>
</feature>
<sequence>MSNSLISDSYQTTCSTGCAKQCIWNGKCSPCLDGYRFENCKDRCSEGCFNKTCDQSTAKCKHCCNKGYFGDHCCLPGTFGWSCELKCPTNCFNCTSQIKCVMCKDTFYGQTCLQQCPPNCETCTGSNTCSTCKSGFGGGACQYSCPRNCLTCSSSHQCQNCKEGFYGTTCENDCPTNCKTCTSWNECVSCKTGFGGPFCNIRCSNNCINCSSADTCFTCSEGFSRPDLACTCAYNLCAGSSCNLCANNSYYSDGQTCCPCSGTCKQSLCSSATQCTSGCENGYFGIGCDLKCSDSDRFCGICNGSTYRNFKCEQCIGGYYPYVDGICTLCSKSCFQDTCINSTGECGHGCKPGFWNSKCESKCTPKCSMCGQNDGICEACVSASLYGNECLLNYNDTCVNASCHMNGTCKSGCIADFIGPFCETPCPSNCASKGVENRCSHQTGLCLFGCSAGFTGDD</sequence>
<dbReference type="SUPFAM" id="SSF57184">
    <property type="entry name" value="Growth factor receptor domain"/>
    <property type="match status" value="3"/>
</dbReference>
<comment type="caution">
    <text evidence="2">The sequence shown here is derived from an EMBL/GenBank/DDBJ whole genome shotgun (WGS) entry which is preliminary data.</text>
</comment>
<dbReference type="EMBL" id="JAIWYP010000011">
    <property type="protein sequence ID" value="KAH3741127.1"/>
    <property type="molecule type" value="Genomic_DNA"/>
</dbReference>
<keyword evidence="3" id="KW-1185">Reference proteome</keyword>
<accession>A0A9D4I298</accession>
<dbReference type="InterPro" id="IPR009030">
    <property type="entry name" value="Growth_fac_rcpt_cys_sf"/>
</dbReference>
<feature type="domain" description="EGF-like" evidence="1">
    <location>
        <begin position="115"/>
        <end position="142"/>
    </location>
</feature>
<feature type="domain" description="EGF-like" evidence="1">
    <location>
        <begin position="389"/>
        <end position="423"/>
    </location>
</feature>
<name>A0A9D4I298_DREPO</name>
<evidence type="ECO:0000313" key="3">
    <source>
        <dbReference type="Proteomes" id="UP000828390"/>
    </source>
</evidence>
<feature type="domain" description="EGF-like" evidence="1">
    <location>
        <begin position="291"/>
        <end position="328"/>
    </location>
</feature>
<organism evidence="2 3">
    <name type="scientific">Dreissena polymorpha</name>
    <name type="common">Zebra mussel</name>
    <name type="synonym">Mytilus polymorpha</name>
    <dbReference type="NCBI Taxonomy" id="45954"/>
    <lineage>
        <taxon>Eukaryota</taxon>
        <taxon>Metazoa</taxon>
        <taxon>Spiralia</taxon>
        <taxon>Lophotrochozoa</taxon>
        <taxon>Mollusca</taxon>
        <taxon>Bivalvia</taxon>
        <taxon>Autobranchia</taxon>
        <taxon>Heteroconchia</taxon>
        <taxon>Euheterodonta</taxon>
        <taxon>Imparidentia</taxon>
        <taxon>Neoheterodontei</taxon>
        <taxon>Myida</taxon>
        <taxon>Dreissenoidea</taxon>
        <taxon>Dreissenidae</taxon>
        <taxon>Dreissena</taxon>
    </lineage>
</organism>